<sequence>MKKNDFKLFGFGELQKHSNPTIDPEESERYYVPLLKRLAN</sequence>
<name>A0A1V0PND6_9HYPH</name>
<evidence type="ECO:0000313" key="1">
    <source>
        <dbReference type="EMBL" id="ARE31022.1"/>
    </source>
</evidence>
<protein>
    <submittedName>
        <fullName evidence="1">Uncharacterized protein</fullName>
    </submittedName>
</protein>
<proteinExistence type="predicted"/>
<dbReference type="AlphaFoldDB" id="A0A1V0PND6"/>
<reference evidence="1" key="1">
    <citation type="journal article" date="2017" name="Genome Biol. Evol.">
        <title>Evolutionary Dynamics of Pathoadaptation Revealed by Three Independent Acquisitions of the VirB/D4 Type IV Secretion System in Bartonella.</title>
        <authorList>
            <person name="Harms A."/>
            <person name="Segers F.H."/>
            <person name="Quebatte M."/>
            <person name="Mistl C."/>
            <person name="Manfredi P."/>
            <person name="Korner J."/>
            <person name="Chomel B.B."/>
            <person name="Kosoy M."/>
            <person name="Maruyama S."/>
            <person name="Engel P."/>
            <person name="Dehio C."/>
        </authorList>
    </citation>
    <scope>NUCLEOTIDE SEQUENCE</scope>
    <source>
        <strain evidence="1">20.00 CHDE618</strain>
    </source>
</reference>
<organism evidence="1">
    <name type="scientific">Bartonella ancashensis</name>
    <dbReference type="NCBI Taxonomy" id="1318743"/>
    <lineage>
        <taxon>Bacteria</taxon>
        <taxon>Pseudomonadati</taxon>
        <taxon>Pseudomonadota</taxon>
        <taxon>Alphaproteobacteria</taxon>
        <taxon>Hyphomicrobiales</taxon>
        <taxon>Bartonellaceae</taxon>
        <taxon>Bartonella</taxon>
    </lineage>
</organism>
<accession>A0A1V0PND6</accession>
<dbReference type="EMBL" id="KY583505">
    <property type="protein sequence ID" value="ARE31022.1"/>
    <property type="molecule type" value="Genomic_DNA"/>
</dbReference>